<reference evidence="8" key="1">
    <citation type="submission" date="2016-10" db="EMBL/GenBank/DDBJ databases">
        <authorList>
            <person name="de Groot N.N."/>
        </authorList>
    </citation>
    <scope>NUCLEOTIDE SEQUENCE [LARGE SCALE GENOMIC DNA]</scope>
    <source>
        <strain evidence="7">DSM 22619</strain>
        <strain evidence="8">DSM 22620</strain>
    </source>
</reference>
<dbReference type="PANTHER" id="PTHR46832">
    <property type="entry name" value="5'-METHYLTHIOADENOSINE/S-ADENOSYLHOMOCYSTEINE NUCLEOSIDASE"/>
    <property type="match status" value="1"/>
</dbReference>
<dbReference type="InterPro" id="IPR035994">
    <property type="entry name" value="Nucleoside_phosphorylase_sf"/>
</dbReference>
<dbReference type="OrthoDB" id="44283at2"/>
<organism evidence="8 10">
    <name type="scientific">Parafannyhessea umbonata</name>
    <dbReference type="NCBI Taxonomy" id="604330"/>
    <lineage>
        <taxon>Bacteria</taxon>
        <taxon>Bacillati</taxon>
        <taxon>Actinomycetota</taxon>
        <taxon>Coriobacteriia</taxon>
        <taxon>Coriobacteriales</taxon>
        <taxon>Atopobiaceae</taxon>
        <taxon>Parafannyhessea</taxon>
    </lineage>
</organism>
<dbReference type="InterPro" id="IPR000845">
    <property type="entry name" value="Nucleoside_phosphorylase_d"/>
</dbReference>
<keyword evidence="3" id="KW-0028">Amino-acid biosynthesis</keyword>
<sequence>MKLGIIGAMDVEVEHLRGKVVDPTRVKVAGMAFDDGTIGGTPVTVVKCGVGKVDAAVCAQVLIERFGAEAIINTGVAGSLDARLNIGDVLVSTDAVHHDVDATNFGYAPGEVPSLGITYFPADERLRKAAEDAVRAVAPDVACVEGRVASGDQFVRTQGEKDRIRTTFGASCVEMEGASIAQTAWLNDVPYVIVRAISDKADGTAEVEYPVFEAQAAEHCAKIVSHMVAHLS</sequence>
<dbReference type="SUPFAM" id="SSF53167">
    <property type="entry name" value="Purine and uridine phosphorylases"/>
    <property type="match status" value="1"/>
</dbReference>
<dbReference type="GO" id="GO:0009164">
    <property type="term" value="P:nucleoside catabolic process"/>
    <property type="evidence" value="ECO:0007669"/>
    <property type="project" value="InterPro"/>
</dbReference>
<keyword evidence="4" id="KW-0378">Hydrolase</keyword>
<evidence type="ECO:0000313" key="9">
    <source>
        <dbReference type="Proteomes" id="UP000198528"/>
    </source>
</evidence>
<proteinExistence type="predicted"/>
<evidence type="ECO:0000256" key="1">
    <source>
        <dbReference type="ARBA" id="ARBA00004945"/>
    </source>
</evidence>
<gene>
    <name evidence="7" type="ORF">SAMN04487824_11022</name>
    <name evidence="8" type="ORF">SAMN04489857_1514</name>
</gene>
<dbReference type="Proteomes" id="UP000199480">
    <property type="component" value="Chromosome I"/>
</dbReference>
<evidence type="ECO:0000256" key="4">
    <source>
        <dbReference type="ARBA" id="ARBA00022801"/>
    </source>
</evidence>
<dbReference type="CDD" id="cd09008">
    <property type="entry name" value="MTAN"/>
    <property type="match status" value="1"/>
</dbReference>
<comment type="pathway">
    <text evidence="1">Amino-acid biosynthesis; L-methionine biosynthesis via salvage pathway; S-methyl-5-thio-alpha-D-ribose 1-phosphate from S-methyl-5'-thioadenosine (hydrolase route): step 1/2.</text>
</comment>
<dbReference type="AlphaFoldDB" id="A0A1H1MP17"/>
<dbReference type="Proteomes" id="UP000198528">
    <property type="component" value="Unassembled WGS sequence"/>
</dbReference>
<accession>A0A1H1MP17</accession>
<evidence type="ECO:0000256" key="3">
    <source>
        <dbReference type="ARBA" id="ARBA00022605"/>
    </source>
</evidence>
<dbReference type="EMBL" id="LT629759">
    <property type="protein sequence ID" value="SDR88508.1"/>
    <property type="molecule type" value="Genomic_DNA"/>
</dbReference>
<dbReference type="InterPro" id="IPR010049">
    <property type="entry name" value="MTA_SAH_Nsdase"/>
</dbReference>
<dbReference type="GO" id="GO:0019509">
    <property type="term" value="P:L-methionine salvage from methylthioadenosine"/>
    <property type="evidence" value="ECO:0007669"/>
    <property type="project" value="UniProtKB-UniPathway"/>
</dbReference>
<evidence type="ECO:0000256" key="5">
    <source>
        <dbReference type="ARBA" id="ARBA00023167"/>
    </source>
</evidence>
<dbReference type="NCBIfam" id="TIGR01704">
    <property type="entry name" value="MTA_SAH-Nsdase"/>
    <property type="match status" value="1"/>
</dbReference>
<dbReference type="GO" id="GO:0005829">
    <property type="term" value="C:cytosol"/>
    <property type="evidence" value="ECO:0007669"/>
    <property type="project" value="TreeGrafter"/>
</dbReference>
<evidence type="ECO:0000313" key="10">
    <source>
        <dbReference type="Proteomes" id="UP000199480"/>
    </source>
</evidence>
<dbReference type="RefSeq" id="WP_090846384.1">
    <property type="nucleotide sequence ID" value="NZ_FMZL01000010.1"/>
</dbReference>
<evidence type="ECO:0000313" key="7">
    <source>
        <dbReference type="EMBL" id="SDC34503.1"/>
    </source>
</evidence>
<feature type="domain" description="Nucleoside phosphorylase" evidence="6">
    <location>
        <begin position="2"/>
        <end position="228"/>
    </location>
</feature>
<dbReference type="Pfam" id="PF01048">
    <property type="entry name" value="PNP_UDP_1"/>
    <property type="match status" value="1"/>
</dbReference>
<dbReference type="EC" id="3.2.2.9" evidence="2"/>
<keyword evidence="5" id="KW-0486">Methionine biosynthesis</keyword>
<evidence type="ECO:0000313" key="8">
    <source>
        <dbReference type="EMBL" id="SDR88508.1"/>
    </source>
</evidence>
<dbReference type="GO" id="GO:0008782">
    <property type="term" value="F:adenosylhomocysteine nucleosidase activity"/>
    <property type="evidence" value="ECO:0007669"/>
    <property type="project" value="UniProtKB-EC"/>
</dbReference>
<evidence type="ECO:0000256" key="2">
    <source>
        <dbReference type="ARBA" id="ARBA00011974"/>
    </source>
</evidence>
<dbReference type="GeneID" id="78500854"/>
<dbReference type="GO" id="GO:0019284">
    <property type="term" value="P:L-methionine salvage from S-adenosylmethionine"/>
    <property type="evidence" value="ECO:0007669"/>
    <property type="project" value="TreeGrafter"/>
</dbReference>
<keyword evidence="9" id="KW-1185">Reference proteome</keyword>
<name>A0A1H1MP17_9ACTN</name>
<reference evidence="9 10" key="2">
    <citation type="submission" date="2016-10" db="EMBL/GenBank/DDBJ databases">
        <authorList>
            <person name="Varghese N."/>
            <person name="Submissions S."/>
        </authorList>
    </citation>
    <scope>NUCLEOTIDE SEQUENCE [LARGE SCALE GENOMIC DNA]</scope>
    <source>
        <strain evidence="9">DSM 22619</strain>
        <strain evidence="10">DSM 22620</strain>
    </source>
</reference>
<dbReference type="GO" id="GO:0008930">
    <property type="term" value="F:methylthioadenosine nucleosidase activity"/>
    <property type="evidence" value="ECO:0007669"/>
    <property type="project" value="InterPro"/>
</dbReference>
<protein>
    <recommendedName>
        <fullName evidence="2">adenosylhomocysteine nucleosidase</fullName>
        <ecNumber evidence="2">3.2.2.9</ecNumber>
    </recommendedName>
</protein>
<dbReference type="Gene3D" id="3.40.50.1580">
    <property type="entry name" value="Nucleoside phosphorylase domain"/>
    <property type="match status" value="1"/>
</dbReference>
<dbReference type="NCBIfam" id="NF004079">
    <property type="entry name" value="PRK05584.1"/>
    <property type="match status" value="1"/>
</dbReference>
<dbReference type="EMBL" id="FMZL01000010">
    <property type="protein sequence ID" value="SDC34503.1"/>
    <property type="molecule type" value="Genomic_DNA"/>
</dbReference>
<evidence type="ECO:0000259" key="6">
    <source>
        <dbReference type="Pfam" id="PF01048"/>
    </source>
</evidence>
<dbReference type="PANTHER" id="PTHR46832:SF1">
    <property type="entry name" value="5'-METHYLTHIOADENOSINE_S-ADENOSYLHOMOCYSTEINE NUCLEOSIDASE"/>
    <property type="match status" value="1"/>
</dbReference>
<dbReference type="STRING" id="604330.SAMN04489857_1514"/>
<dbReference type="UniPathway" id="UPA00904">
    <property type="reaction ID" value="UER00871"/>
</dbReference>